<evidence type="ECO:0000313" key="2">
    <source>
        <dbReference type="Proteomes" id="UP001152562"/>
    </source>
</evidence>
<evidence type="ECO:0000313" key="1">
    <source>
        <dbReference type="EMBL" id="CAH4036292.1"/>
    </source>
</evidence>
<dbReference type="EMBL" id="CALOZG010000066">
    <property type="protein sequence ID" value="CAH4036292.1"/>
    <property type="molecule type" value="Genomic_DNA"/>
</dbReference>
<sequence>MHENWIEPSWAEESAPVTAPALGTPTVQDDWADQIQEEFGYHHRACGCCTYMYSKKAKPFIHIEFAPAATLFAPEEHCLFVDWFKRSNVLNIVPSENKVSSLVFLTSVE</sequence>
<name>A0A9P0XF57_PIEBR</name>
<keyword evidence="2" id="KW-1185">Reference proteome</keyword>
<gene>
    <name evidence="1" type="ORF">PIBRA_LOCUS12106</name>
</gene>
<organism evidence="1 2">
    <name type="scientific">Pieris brassicae</name>
    <name type="common">White butterfly</name>
    <name type="synonym">Large white butterfly</name>
    <dbReference type="NCBI Taxonomy" id="7116"/>
    <lineage>
        <taxon>Eukaryota</taxon>
        <taxon>Metazoa</taxon>
        <taxon>Ecdysozoa</taxon>
        <taxon>Arthropoda</taxon>
        <taxon>Hexapoda</taxon>
        <taxon>Insecta</taxon>
        <taxon>Pterygota</taxon>
        <taxon>Neoptera</taxon>
        <taxon>Endopterygota</taxon>
        <taxon>Lepidoptera</taxon>
        <taxon>Glossata</taxon>
        <taxon>Ditrysia</taxon>
        <taxon>Papilionoidea</taxon>
        <taxon>Pieridae</taxon>
        <taxon>Pierinae</taxon>
        <taxon>Pieris</taxon>
    </lineage>
</organism>
<comment type="caution">
    <text evidence="1">The sequence shown here is derived from an EMBL/GenBank/DDBJ whole genome shotgun (WGS) entry which is preliminary data.</text>
</comment>
<accession>A0A9P0XF57</accession>
<dbReference type="AlphaFoldDB" id="A0A9P0XF57"/>
<reference evidence="1" key="1">
    <citation type="submission" date="2022-05" db="EMBL/GenBank/DDBJ databases">
        <authorList>
            <person name="Okamura Y."/>
        </authorList>
    </citation>
    <scope>NUCLEOTIDE SEQUENCE</scope>
</reference>
<proteinExistence type="predicted"/>
<dbReference type="Proteomes" id="UP001152562">
    <property type="component" value="Unassembled WGS sequence"/>
</dbReference>
<protein>
    <submittedName>
        <fullName evidence="1">Uncharacterized protein</fullName>
    </submittedName>
</protein>